<dbReference type="EMBL" id="RDRB01000004">
    <property type="protein sequence ID" value="ROU02542.1"/>
    <property type="molecule type" value="Genomic_DNA"/>
</dbReference>
<dbReference type="Gene3D" id="1.10.10.10">
    <property type="entry name" value="Winged helix-like DNA-binding domain superfamily/Winged helix DNA-binding domain"/>
    <property type="match status" value="1"/>
</dbReference>
<keyword evidence="3" id="KW-1185">Reference proteome</keyword>
<dbReference type="InterPro" id="IPR009057">
    <property type="entry name" value="Homeodomain-like_sf"/>
</dbReference>
<dbReference type="InterPro" id="IPR009061">
    <property type="entry name" value="DNA-bd_dom_put_sf"/>
</dbReference>
<dbReference type="AlphaFoldDB" id="A0A3N2R4W8"/>
<protein>
    <submittedName>
        <fullName evidence="2">DUF433 domain-containing protein</fullName>
    </submittedName>
</protein>
<dbReference type="InterPro" id="IPR007367">
    <property type="entry name" value="DUF433"/>
</dbReference>
<gene>
    <name evidence="2" type="ORF">EAT49_09415</name>
</gene>
<dbReference type="GO" id="GO:0003677">
    <property type="term" value="F:DNA binding"/>
    <property type="evidence" value="ECO:0007669"/>
    <property type="project" value="InterPro"/>
</dbReference>
<dbReference type="OrthoDB" id="7595417at2"/>
<evidence type="ECO:0000259" key="1">
    <source>
        <dbReference type="SMART" id="SM00422"/>
    </source>
</evidence>
<dbReference type="SUPFAM" id="SSF46955">
    <property type="entry name" value="Putative DNA-binding domain"/>
    <property type="match status" value="1"/>
</dbReference>
<reference evidence="2 3" key="1">
    <citation type="submission" date="2018-10" db="EMBL/GenBank/DDBJ databases">
        <title>Histidinibacterium lentulum gen. nov., sp. nov., a marine bacterium from the culture broth of Picochlorum sp. 122.</title>
        <authorList>
            <person name="Wang G."/>
        </authorList>
    </citation>
    <scope>NUCLEOTIDE SEQUENCE [LARGE SCALE GENOMIC DNA]</scope>
    <source>
        <strain evidence="2 3">B17</strain>
    </source>
</reference>
<feature type="domain" description="HTH merR-type" evidence="1">
    <location>
        <begin position="59"/>
        <end position="133"/>
    </location>
</feature>
<evidence type="ECO:0000313" key="3">
    <source>
        <dbReference type="Proteomes" id="UP000268016"/>
    </source>
</evidence>
<sequence>MLGPRRSPAVRVGGNGEQLGFIWPAETLTGRNASTISVVSDPVIAGGSLVTETEVIGAFSEEDATRLTGVSIFQLRDWDRSGFLRPSYASEDRRQAYSRVYSFRDIVSLRVLNALRNDAGIPMQHLRKVAAELAHLGEKKWTATTLFVLGKRVVFDDPRDSKRREVVSGQRVLDIPLRVAISDTKRAIEELNHRSHGECGQVLSGRFVQNNQPVFEGTRIPVASVKRYLERGYGTDQILEEFPDLTAEDVDAARTFDGSHAA</sequence>
<dbReference type="Pfam" id="PF04255">
    <property type="entry name" value="DUF433"/>
    <property type="match status" value="1"/>
</dbReference>
<dbReference type="Pfam" id="PF13411">
    <property type="entry name" value="MerR_1"/>
    <property type="match status" value="1"/>
</dbReference>
<name>A0A3N2R4W8_9RHOB</name>
<dbReference type="Gene3D" id="1.10.1660.10">
    <property type="match status" value="1"/>
</dbReference>
<dbReference type="InterPro" id="IPR000551">
    <property type="entry name" value="MerR-type_HTH_dom"/>
</dbReference>
<accession>A0A3N2R4W8</accession>
<proteinExistence type="predicted"/>
<dbReference type="SUPFAM" id="SSF46689">
    <property type="entry name" value="Homeodomain-like"/>
    <property type="match status" value="1"/>
</dbReference>
<comment type="caution">
    <text evidence="2">The sequence shown here is derived from an EMBL/GenBank/DDBJ whole genome shotgun (WGS) entry which is preliminary data.</text>
</comment>
<dbReference type="GO" id="GO:0006355">
    <property type="term" value="P:regulation of DNA-templated transcription"/>
    <property type="evidence" value="ECO:0007669"/>
    <property type="project" value="InterPro"/>
</dbReference>
<dbReference type="Proteomes" id="UP000268016">
    <property type="component" value="Unassembled WGS sequence"/>
</dbReference>
<dbReference type="SMART" id="SM00422">
    <property type="entry name" value="HTH_MERR"/>
    <property type="match status" value="1"/>
</dbReference>
<organism evidence="2 3">
    <name type="scientific">Histidinibacterium lentulum</name>
    <dbReference type="NCBI Taxonomy" id="2480588"/>
    <lineage>
        <taxon>Bacteria</taxon>
        <taxon>Pseudomonadati</taxon>
        <taxon>Pseudomonadota</taxon>
        <taxon>Alphaproteobacteria</taxon>
        <taxon>Rhodobacterales</taxon>
        <taxon>Paracoccaceae</taxon>
        <taxon>Histidinibacterium</taxon>
    </lineage>
</organism>
<evidence type="ECO:0000313" key="2">
    <source>
        <dbReference type="EMBL" id="ROU02542.1"/>
    </source>
</evidence>
<dbReference type="InterPro" id="IPR036388">
    <property type="entry name" value="WH-like_DNA-bd_sf"/>
</dbReference>